<protein>
    <submittedName>
        <fullName evidence="1">Uncharacterized protein</fullName>
    </submittedName>
</protein>
<keyword evidence="2" id="KW-1185">Reference proteome</keyword>
<gene>
    <name evidence="1" type="ORF">NP493_229g01055</name>
</gene>
<dbReference type="EMBL" id="JAODUO010000228">
    <property type="protein sequence ID" value="KAK2185623.1"/>
    <property type="molecule type" value="Genomic_DNA"/>
</dbReference>
<accession>A0AAD9NZZ4</accession>
<comment type="caution">
    <text evidence="1">The sequence shown here is derived from an EMBL/GenBank/DDBJ whole genome shotgun (WGS) entry which is preliminary data.</text>
</comment>
<sequence length="97" mass="11468">MSCSFTGTWSLRSTFTSPFGHTVTLLYRDTAKQLHCYNFTRLLHGYSVTLLRHCTLIRKYWKVATMLPYYKCNLLHLHNVTLLHLYTITLIHRYIGT</sequence>
<organism evidence="1 2">
    <name type="scientific">Ridgeia piscesae</name>
    <name type="common">Tubeworm</name>
    <dbReference type="NCBI Taxonomy" id="27915"/>
    <lineage>
        <taxon>Eukaryota</taxon>
        <taxon>Metazoa</taxon>
        <taxon>Spiralia</taxon>
        <taxon>Lophotrochozoa</taxon>
        <taxon>Annelida</taxon>
        <taxon>Polychaeta</taxon>
        <taxon>Sedentaria</taxon>
        <taxon>Canalipalpata</taxon>
        <taxon>Sabellida</taxon>
        <taxon>Siboglinidae</taxon>
        <taxon>Ridgeia</taxon>
    </lineage>
</organism>
<dbReference type="AlphaFoldDB" id="A0AAD9NZZ4"/>
<proteinExistence type="predicted"/>
<dbReference type="Proteomes" id="UP001209878">
    <property type="component" value="Unassembled WGS sequence"/>
</dbReference>
<reference evidence="1" key="1">
    <citation type="journal article" date="2023" name="Mol. Biol. Evol.">
        <title>Third-Generation Sequencing Reveals the Adaptive Role of the Epigenome in Three Deep-Sea Polychaetes.</title>
        <authorList>
            <person name="Perez M."/>
            <person name="Aroh O."/>
            <person name="Sun Y."/>
            <person name="Lan Y."/>
            <person name="Juniper S.K."/>
            <person name="Young C.R."/>
            <person name="Angers B."/>
            <person name="Qian P.Y."/>
        </authorList>
    </citation>
    <scope>NUCLEOTIDE SEQUENCE</scope>
    <source>
        <strain evidence="1">R07B-5</strain>
    </source>
</reference>
<evidence type="ECO:0000313" key="2">
    <source>
        <dbReference type="Proteomes" id="UP001209878"/>
    </source>
</evidence>
<name>A0AAD9NZZ4_RIDPI</name>
<evidence type="ECO:0000313" key="1">
    <source>
        <dbReference type="EMBL" id="KAK2185623.1"/>
    </source>
</evidence>